<dbReference type="Pfam" id="PF03886">
    <property type="entry name" value="ABC_trans_aux"/>
    <property type="match status" value="1"/>
</dbReference>
<evidence type="ECO:0000313" key="4">
    <source>
        <dbReference type="Proteomes" id="UP000643405"/>
    </source>
</evidence>
<keyword evidence="1" id="KW-0812">Transmembrane</keyword>
<keyword evidence="4" id="KW-1185">Reference proteome</keyword>
<dbReference type="InterPro" id="IPR005586">
    <property type="entry name" value="ABC_trans_aux"/>
</dbReference>
<organism evidence="3 4">
    <name type="scientific">Oryzicola mucosus</name>
    <dbReference type="NCBI Taxonomy" id="2767425"/>
    <lineage>
        <taxon>Bacteria</taxon>
        <taxon>Pseudomonadati</taxon>
        <taxon>Pseudomonadota</taxon>
        <taxon>Alphaproteobacteria</taxon>
        <taxon>Hyphomicrobiales</taxon>
        <taxon>Phyllobacteriaceae</taxon>
        <taxon>Oryzicola</taxon>
    </lineage>
</organism>
<reference evidence="3" key="1">
    <citation type="submission" date="2020-09" db="EMBL/GenBank/DDBJ databases">
        <title>Genome seq and assembly of Tianweitania sp.</title>
        <authorList>
            <person name="Chhetri G."/>
        </authorList>
    </citation>
    <scope>NUCLEOTIDE SEQUENCE</scope>
    <source>
        <strain evidence="3">Rool2</strain>
    </source>
</reference>
<dbReference type="EMBL" id="JACVVX010000005">
    <property type="protein sequence ID" value="MBD0416190.1"/>
    <property type="molecule type" value="Genomic_DNA"/>
</dbReference>
<name>A0A8J6PQH2_9HYPH</name>
<accession>A0A8J6PQH2</accession>
<keyword evidence="1" id="KW-1133">Transmembrane helix</keyword>
<dbReference type="Gene3D" id="3.40.50.10610">
    <property type="entry name" value="ABC-type transport auxiliary lipoprotein component"/>
    <property type="match status" value="1"/>
</dbReference>
<dbReference type="SUPFAM" id="SSF159594">
    <property type="entry name" value="XCC0632-like"/>
    <property type="match status" value="1"/>
</dbReference>
<feature type="transmembrane region" description="Helical" evidence="1">
    <location>
        <begin position="23"/>
        <end position="43"/>
    </location>
</feature>
<evidence type="ECO:0000259" key="2">
    <source>
        <dbReference type="Pfam" id="PF03886"/>
    </source>
</evidence>
<dbReference type="AlphaFoldDB" id="A0A8J6PQH2"/>
<dbReference type="RefSeq" id="WP_188165909.1">
    <property type="nucleotide sequence ID" value="NZ_JACVVX010000005.1"/>
</dbReference>
<protein>
    <submittedName>
        <fullName evidence="3">Membrane integrity-associated transporter subunit PqiC</fullName>
    </submittedName>
</protein>
<evidence type="ECO:0000313" key="3">
    <source>
        <dbReference type="EMBL" id="MBD0416190.1"/>
    </source>
</evidence>
<comment type="caution">
    <text evidence="3">The sequence shown here is derived from an EMBL/GenBank/DDBJ whole genome shotgun (WGS) entry which is preliminary data.</text>
</comment>
<keyword evidence="1" id="KW-0472">Membrane</keyword>
<dbReference type="Proteomes" id="UP000643405">
    <property type="component" value="Unassembled WGS sequence"/>
</dbReference>
<proteinExistence type="predicted"/>
<evidence type="ECO:0000256" key="1">
    <source>
        <dbReference type="SAM" id="Phobius"/>
    </source>
</evidence>
<feature type="domain" description="ABC-type transport auxiliary lipoprotein component" evidence="2">
    <location>
        <begin position="50"/>
        <end position="208"/>
    </location>
</feature>
<gene>
    <name evidence="3" type="ORF">ICI42_16165</name>
</gene>
<sequence length="215" mass="22850">MTDDEHAATARQLRRGGYRVKRFAVLALLAAGLSGCALLPGGGPAPLDTYELTAPRLDATSQRSRRQILIAEPSALKALDGERIVIRSAPGSIEYLSGAQWADRLPRIVQARLAETFQRSGRFSGVGLPGDGLAIDYQVITELRTFGVDVRGGTHAQVELFVRILDDRNGTVRASRLFTASAPVGGTSNNAYVAAIDTAFGTASAEIVAWTDGLI</sequence>